<evidence type="ECO:0000256" key="1">
    <source>
        <dbReference type="SAM" id="MobiDB-lite"/>
    </source>
</evidence>
<dbReference type="Proteomes" id="UP000296049">
    <property type="component" value="Unassembled WGS sequence"/>
</dbReference>
<accession>R0KC46</accession>
<dbReference type="EMBL" id="KB742485">
    <property type="protein sequence ID" value="EOB07906.1"/>
    <property type="molecule type" value="Genomic_DNA"/>
</dbReference>
<dbReference type="AlphaFoldDB" id="R0KC46"/>
<evidence type="ECO:0000313" key="2">
    <source>
        <dbReference type="EMBL" id="EOB07906.1"/>
    </source>
</evidence>
<gene>
    <name evidence="2" type="ORF">Anapl_08636</name>
</gene>
<feature type="region of interest" description="Disordered" evidence="1">
    <location>
        <begin position="103"/>
        <end position="129"/>
    </location>
</feature>
<sequence>MWFLSGGSPAPPCTKSGPEVEELRPFYPCLMLGATPVPAHPSGTSINSWVTFQSTFPVFICGERTPNLEVGAGAPGSECSRCGSQRQPILTPLAEAFKTPELAVGGKHPVPGTSQALRRSQPSQLNTDNLMEFSPDCVNDRMSSGRINWGEQTESLCSRNEASSVTHVVPRQGAASNRSGEERPDPTYPIGTRPRTHLGQQGEAGTAAARHLAPQCLLDAPESGQEERAPTRKRRQEYEPRYRPHLRCAGDSQAVAKSALGSRISCEPSVPQLCG</sequence>
<reference evidence="3" key="1">
    <citation type="journal article" date="2013" name="Nat. Genet.">
        <title>The duck genome and transcriptome provide insight into an avian influenza virus reservoir species.</title>
        <authorList>
            <person name="Huang Y."/>
            <person name="Li Y."/>
            <person name="Burt D.W."/>
            <person name="Chen H."/>
            <person name="Zhang Y."/>
            <person name="Qian W."/>
            <person name="Kim H."/>
            <person name="Gan S."/>
            <person name="Zhao Y."/>
            <person name="Li J."/>
            <person name="Yi K."/>
            <person name="Feng H."/>
            <person name="Zhu P."/>
            <person name="Li B."/>
            <person name="Liu Q."/>
            <person name="Fairley S."/>
            <person name="Magor K.E."/>
            <person name="Du Z."/>
            <person name="Hu X."/>
            <person name="Goodman L."/>
            <person name="Tafer H."/>
            <person name="Vignal A."/>
            <person name="Lee T."/>
            <person name="Kim K.W."/>
            <person name="Sheng Z."/>
            <person name="An Y."/>
            <person name="Searle S."/>
            <person name="Herrero J."/>
            <person name="Groenen M.A."/>
            <person name="Crooijmans R.P."/>
            <person name="Faraut T."/>
            <person name="Cai Q."/>
            <person name="Webster R.G."/>
            <person name="Aldridge J.R."/>
            <person name="Warren W.C."/>
            <person name="Bartschat S."/>
            <person name="Kehr S."/>
            <person name="Marz M."/>
            <person name="Stadler P.F."/>
            <person name="Smith J."/>
            <person name="Kraus R.H."/>
            <person name="Zhao Y."/>
            <person name="Ren L."/>
            <person name="Fei J."/>
            <person name="Morisson M."/>
            <person name="Kaiser P."/>
            <person name="Griffin D.K."/>
            <person name="Rao M."/>
            <person name="Pitel F."/>
            <person name="Wang J."/>
            <person name="Li N."/>
        </authorList>
    </citation>
    <scope>NUCLEOTIDE SEQUENCE [LARGE SCALE GENOMIC DNA]</scope>
</reference>
<feature type="region of interest" description="Disordered" evidence="1">
    <location>
        <begin position="160"/>
        <end position="244"/>
    </location>
</feature>
<feature type="compositionally biased region" description="Basic and acidic residues" evidence="1">
    <location>
        <begin position="225"/>
        <end position="242"/>
    </location>
</feature>
<keyword evidence="3" id="KW-1185">Reference proteome</keyword>
<feature type="compositionally biased region" description="Polar residues" evidence="1">
    <location>
        <begin position="112"/>
        <end position="129"/>
    </location>
</feature>
<evidence type="ECO:0000313" key="3">
    <source>
        <dbReference type="Proteomes" id="UP000296049"/>
    </source>
</evidence>
<proteinExistence type="predicted"/>
<protein>
    <submittedName>
        <fullName evidence="2">Uncharacterized protein</fullName>
    </submittedName>
</protein>
<organism evidence="2 3">
    <name type="scientific">Anas platyrhynchos</name>
    <name type="common">Mallard</name>
    <name type="synonym">Anas boschas</name>
    <dbReference type="NCBI Taxonomy" id="8839"/>
    <lineage>
        <taxon>Eukaryota</taxon>
        <taxon>Metazoa</taxon>
        <taxon>Chordata</taxon>
        <taxon>Craniata</taxon>
        <taxon>Vertebrata</taxon>
        <taxon>Euteleostomi</taxon>
        <taxon>Archelosauria</taxon>
        <taxon>Archosauria</taxon>
        <taxon>Dinosauria</taxon>
        <taxon>Saurischia</taxon>
        <taxon>Theropoda</taxon>
        <taxon>Coelurosauria</taxon>
        <taxon>Aves</taxon>
        <taxon>Neognathae</taxon>
        <taxon>Galloanserae</taxon>
        <taxon>Anseriformes</taxon>
        <taxon>Anatidae</taxon>
        <taxon>Anatinae</taxon>
        <taxon>Anas</taxon>
    </lineage>
</organism>
<name>R0KC46_ANAPL</name>